<dbReference type="Pfam" id="PF21997">
    <property type="entry name" value="DUF6928"/>
    <property type="match status" value="1"/>
</dbReference>
<dbReference type="EMBL" id="JAFLEQ010000016">
    <property type="protein sequence ID" value="MBN9644657.1"/>
    <property type="molecule type" value="Genomic_DNA"/>
</dbReference>
<protein>
    <submittedName>
        <fullName evidence="2">Uncharacterized protein</fullName>
    </submittedName>
</protein>
<evidence type="ECO:0000313" key="2">
    <source>
        <dbReference type="EMBL" id="MBN9644657.1"/>
    </source>
</evidence>
<dbReference type="Proteomes" id="UP000664332">
    <property type="component" value="Unassembled WGS sequence"/>
</dbReference>
<sequence length="307" mass="33377">MSGHTPQPGTVVTVWYTDTDDIAHAIATGPHADRGFGRKFLAQLNPYAPATPIGEFPMNRSVPASVDEYYIAGYPGVTMVQTVVDDLWEVSKLDPKLLCCVGARDVYAFAANPSFGYAGFAHWHNSDTDRDPADTSPVSLSSMTVKRAFAAKRSRVYEDIGLPGTFEGPFWAGEMDDGQHSSPLDLRFAPSTLRRVAEREWLGFTVSPLGPTIRVVAFATDGRPEPKIENEPHITFDFDSIIGQSARKLGIGALDDYDDYETDPPRSSPPATDLKKLADDVGQALGTIGSKAREGLGKALGERFKPR</sequence>
<proteinExistence type="predicted"/>
<dbReference type="RefSeq" id="WP_207279146.1">
    <property type="nucleotide sequence ID" value="NZ_JAFLEQ010000016.1"/>
</dbReference>
<name>A0A939E3A7_9CORY</name>
<gene>
    <name evidence="2" type="ORF">JZY06_08560</name>
</gene>
<feature type="region of interest" description="Disordered" evidence="1">
    <location>
        <begin position="256"/>
        <end position="275"/>
    </location>
</feature>
<organism evidence="2 3">
    <name type="scientific">Corynebacterium mendelii</name>
    <dbReference type="NCBI Taxonomy" id="2765362"/>
    <lineage>
        <taxon>Bacteria</taxon>
        <taxon>Bacillati</taxon>
        <taxon>Actinomycetota</taxon>
        <taxon>Actinomycetes</taxon>
        <taxon>Mycobacteriales</taxon>
        <taxon>Corynebacteriaceae</taxon>
        <taxon>Corynebacterium</taxon>
    </lineage>
</organism>
<accession>A0A939E3A7</accession>
<dbReference type="InterPro" id="IPR053847">
    <property type="entry name" value="DUF6928"/>
</dbReference>
<comment type="caution">
    <text evidence="2">The sequence shown here is derived from an EMBL/GenBank/DDBJ whole genome shotgun (WGS) entry which is preliminary data.</text>
</comment>
<reference evidence="2" key="1">
    <citation type="submission" date="2021-03" db="EMBL/GenBank/DDBJ databases">
        <authorList>
            <person name="Sun Q."/>
        </authorList>
    </citation>
    <scope>NUCLEOTIDE SEQUENCE</scope>
    <source>
        <strain evidence="2">CCM 8862</strain>
    </source>
</reference>
<evidence type="ECO:0000256" key="1">
    <source>
        <dbReference type="SAM" id="MobiDB-lite"/>
    </source>
</evidence>
<keyword evidence="3" id="KW-1185">Reference proteome</keyword>
<evidence type="ECO:0000313" key="3">
    <source>
        <dbReference type="Proteomes" id="UP000664332"/>
    </source>
</evidence>
<dbReference type="AlphaFoldDB" id="A0A939E3A7"/>